<reference evidence="2" key="1">
    <citation type="submission" date="2015-01" db="EMBL/GenBank/DDBJ databases">
        <title>Flavisolibacter sp./LCS9/ whole genome sequencing.</title>
        <authorList>
            <person name="Kim M.K."/>
            <person name="Srinivasan S."/>
            <person name="Lee J.-J."/>
        </authorList>
    </citation>
    <scope>NUCLEOTIDE SEQUENCE [LARGE SCALE GENOMIC DNA]</scope>
    <source>
        <strain evidence="2">LCS9</strain>
    </source>
</reference>
<reference evidence="1 2" key="2">
    <citation type="journal article" date="2016" name="Int. J. Syst. Evol. Microbiol.">
        <title>Flavisolibacter tropicus sp. nov., isolated from tropical soil.</title>
        <authorList>
            <person name="Lee J.J."/>
            <person name="Kang M.S."/>
            <person name="Kim G.S."/>
            <person name="Lee C.S."/>
            <person name="Lim S."/>
            <person name="Lee J."/>
            <person name="Roh S.H."/>
            <person name="Kang H."/>
            <person name="Ha J.M."/>
            <person name="Bae S."/>
            <person name="Jung H.Y."/>
            <person name="Kim M.K."/>
        </authorList>
    </citation>
    <scope>NUCLEOTIDE SEQUENCE [LARGE SCALE GENOMIC DNA]</scope>
    <source>
        <strain evidence="1 2">LCS9</strain>
    </source>
</reference>
<keyword evidence="2" id="KW-1185">Reference proteome</keyword>
<dbReference type="Gene3D" id="2.40.160.20">
    <property type="match status" value="1"/>
</dbReference>
<dbReference type="STRING" id="1492898.SY85_06085"/>
<dbReference type="KEGG" id="fla:SY85_06085"/>
<evidence type="ECO:0000313" key="1">
    <source>
        <dbReference type="EMBL" id="ANE50131.1"/>
    </source>
</evidence>
<proteinExistence type="predicted"/>
<name>A0A172TSS5_9BACT</name>
<evidence type="ECO:0008006" key="3">
    <source>
        <dbReference type="Google" id="ProtNLM"/>
    </source>
</evidence>
<protein>
    <recommendedName>
        <fullName evidence="3">Deacylase</fullName>
    </recommendedName>
</protein>
<dbReference type="Pfam" id="PF09411">
    <property type="entry name" value="PagL"/>
    <property type="match status" value="1"/>
</dbReference>
<accession>A0A172TSS5</accession>
<sequence>MGSQFHYGSFLTNAPKAVYVRDSYSYFGELYFQQPAFNASRPNRPLTQWGAGLFFGQTGSKKYIGKMGGAFSYIKLPVFKYRSLNSSIRLGAGLGWIEKPYNTVTNHKNVIIGSAINGYINALWQNEFSVSNNVSLNAGLSFSHLSNGSSTLPNLGLNIPALSLGVRYHVTPNKSRVLPVGEGKTGKWSLDVFTSVGVKQVPWIGSKRYLVNVANIETAKNVSLRSSFGGGIFLFYDRTYKLDMSDIYPYTRDVSNAQAGLYALYRFQAGRVTIPVQFGVPLVNKEANSQLFQQVGARYAISKKWSGQVLLKTFGGKADLIHLGVGYKIK</sequence>
<dbReference type="AlphaFoldDB" id="A0A172TSS5"/>
<organism evidence="1 2">
    <name type="scientific">Flavisolibacter tropicus</name>
    <dbReference type="NCBI Taxonomy" id="1492898"/>
    <lineage>
        <taxon>Bacteria</taxon>
        <taxon>Pseudomonadati</taxon>
        <taxon>Bacteroidota</taxon>
        <taxon>Chitinophagia</taxon>
        <taxon>Chitinophagales</taxon>
        <taxon>Chitinophagaceae</taxon>
        <taxon>Flavisolibacter</taxon>
    </lineage>
</organism>
<dbReference type="InterPro" id="IPR018550">
    <property type="entry name" value="Lipid-A_deacylase-rel"/>
</dbReference>
<dbReference type="Proteomes" id="UP000077177">
    <property type="component" value="Chromosome"/>
</dbReference>
<gene>
    <name evidence="1" type="ORF">SY85_06085</name>
</gene>
<dbReference type="EMBL" id="CP011390">
    <property type="protein sequence ID" value="ANE50131.1"/>
    <property type="molecule type" value="Genomic_DNA"/>
</dbReference>
<evidence type="ECO:0000313" key="2">
    <source>
        <dbReference type="Proteomes" id="UP000077177"/>
    </source>
</evidence>